<evidence type="ECO:0000313" key="1">
    <source>
        <dbReference type="EMBL" id="HJB56727.1"/>
    </source>
</evidence>
<dbReference type="Proteomes" id="UP000824208">
    <property type="component" value="Unassembled WGS sequence"/>
</dbReference>
<comment type="caution">
    <text evidence="1">The sequence shown here is derived from an EMBL/GenBank/DDBJ whole genome shotgun (WGS) entry which is preliminary data.</text>
</comment>
<accession>A0A9D2S4T4</accession>
<dbReference type="EMBL" id="DWYC01000045">
    <property type="protein sequence ID" value="HJB56727.1"/>
    <property type="molecule type" value="Genomic_DNA"/>
</dbReference>
<name>A0A9D2S4T4_9FIRM</name>
<gene>
    <name evidence="1" type="ORF">H9714_04155</name>
</gene>
<sequence length="120" mass="12233">MTEEIYTIAAAIAMPSEGETDLLELLCAAAEQELTGTLRPGVTTADCREAFLCAAGYLAAAGLLAGRSGQTEQFTAGEVSIRTAAAGSRGAELRALAERLMAPYSDSGGGGAFAFREVPG</sequence>
<reference evidence="1" key="2">
    <citation type="submission" date="2021-04" db="EMBL/GenBank/DDBJ databases">
        <authorList>
            <person name="Gilroy R."/>
        </authorList>
    </citation>
    <scope>NUCLEOTIDE SEQUENCE</scope>
    <source>
        <strain evidence="1">CHK189-11263</strain>
    </source>
</reference>
<reference evidence="1" key="1">
    <citation type="journal article" date="2021" name="PeerJ">
        <title>Extensive microbial diversity within the chicken gut microbiome revealed by metagenomics and culture.</title>
        <authorList>
            <person name="Gilroy R."/>
            <person name="Ravi A."/>
            <person name="Getino M."/>
            <person name="Pursley I."/>
            <person name="Horton D.L."/>
            <person name="Alikhan N.F."/>
            <person name="Baker D."/>
            <person name="Gharbi K."/>
            <person name="Hall N."/>
            <person name="Watson M."/>
            <person name="Adriaenssens E.M."/>
            <person name="Foster-Nyarko E."/>
            <person name="Jarju S."/>
            <person name="Secka A."/>
            <person name="Antonio M."/>
            <person name="Oren A."/>
            <person name="Chaudhuri R.R."/>
            <person name="La Ragione R."/>
            <person name="Hildebrand F."/>
            <person name="Pallen M.J."/>
        </authorList>
    </citation>
    <scope>NUCLEOTIDE SEQUENCE</scope>
    <source>
        <strain evidence="1">CHK189-11263</strain>
    </source>
</reference>
<protein>
    <submittedName>
        <fullName evidence="1">Uncharacterized protein</fullName>
    </submittedName>
</protein>
<dbReference type="AlphaFoldDB" id="A0A9D2S4T4"/>
<evidence type="ECO:0000313" key="2">
    <source>
        <dbReference type="Proteomes" id="UP000824208"/>
    </source>
</evidence>
<organism evidence="1 2">
    <name type="scientific">Candidatus Flavonifractor intestinipullorum</name>
    <dbReference type="NCBI Taxonomy" id="2838587"/>
    <lineage>
        <taxon>Bacteria</taxon>
        <taxon>Bacillati</taxon>
        <taxon>Bacillota</taxon>
        <taxon>Clostridia</taxon>
        <taxon>Eubacteriales</taxon>
        <taxon>Oscillospiraceae</taxon>
        <taxon>Flavonifractor</taxon>
    </lineage>
</organism>
<proteinExistence type="predicted"/>